<dbReference type="Proteomes" id="UP000789366">
    <property type="component" value="Unassembled WGS sequence"/>
</dbReference>
<keyword evidence="2" id="KW-1185">Reference proteome</keyword>
<organism evidence="1 2">
    <name type="scientific">Cetraspora pellucida</name>
    <dbReference type="NCBI Taxonomy" id="1433469"/>
    <lineage>
        <taxon>Eukaryota</taxon>
        <taxon>Fungi</taxon>
        <taxon>Fungi incertae sedis</taxon>
        <taxon>Mucoromycota</taxon>
        <taxon>Glomeromycotina</taxon>
        <taxon>Glomeromycetes</taxon>
        <taxon>Diversisporales</taxon>
        <taxon>Gigasporaceae</taxon>
        <taxon>Cetraspora</taxon>
    </lineage>
</organism>
<feature type="non-terminal residue" evidence="1">
    <location>
        <position position="1"/>
    </location>
</feature>
<dbReference type="EMBL" id="CAJVPW010015687">
    <property type="protein sequence ID" value="CAG8664014.1"/>
    <property type="molecule type" value="Genomic_DNA"/>
</dbReference>
<reference evidence="1" key="1">
    <citation type="submission" date="2021-06" db="EMBL/GenBank/DDBJ databases">
        <authorList>
            <person name="Kallberg Y."/>
            <person name="Tangrot J."/>
            <person name="Rosling A."/>
        </authorList>
    </citation>
    <scope>NUCLEOTIDE SEQUENCE</scope>
    <source>
        <strain evidence="1">28 12/20/2015</strain>
    </source>
</reference>
<proteinExistence type="predicted"/>
<evidence type="ECO:0000313" key="2">
    <source>
        <dbReference type="Proteomes" id="UP000789366"/>
    </source>
</evidence>
<name>A0ACA9NPL5_9GLOM</name>
<accession>A0ACA9NPL5</accession>
<evidence type="ECO:0000313" key="1">
    <source>
        <dbReference type="EMBL" id="CAG8664014.1"/>
    </source>
</evidence>
<sequence>KHPWVIADLPNPQKWRDDTDPKKYQALTVTDEEDRLKKKIRKISLSLVGMLRSGKDHDLNQSFESVQVVPSP</sequence>
<comment type="caution">
    <text evidence="1">The sequence shown here is derived from an EMBL/GenBank/DDBJ whole genome shotgun (WGS) entry which is preliminary data.</text>
</comment>
<protein>
    <submittedName>
        <fullName evidence="1">9898_t:CDS:1</fullName>
    </submittedName>
</protein>
<gene>
    <name evidence="1" type="ORF">SPELUC_LOCUS9385</name>
</gene>